<reference evidence="1" key="1">
    <citation type="submission" date="2024-03" db="EMBL/GenBank/DDBJ databases">
        <title>Whole genome sequecning of epiphytes from Marcgravia umbellata leaves.</title>
        <authorList>
            <person name="Kumar G."/>
            <person name="Savka M.A."/>
        </authorList>
    </citation>
    <scope>NUCLEOTIDE SEQUENCE</scope>
    <source>
        <strain evidence="1">RIT_BL5</strain>
    </source>
</reference>
<protein>
    <submittedName>
        <fullName evidence="1">Heptaprenyl diphosphate synthase component 1</fullName>
    </submittedName>
</protein>
<evidence type="ECO:0000313" key="2">
    <source>
        <dbReference type="Proteomes" id="UP001380953"/>
    </source>
</evidence>
<sequence length="263" mass="29206">MKPYCVPEKTEKYAGYDMIRKHTAIPALPDARLRLLHVFLEASEFAGRSEVYGTVTALLQTGLDIHDRVAPGDDSEEEQAMRTRQLKVLAGDYYSSRFYELLAAAGEVEMIAELSRAIADVNRRKMELYLRIQGGEAPELREYLDEVAGIKVRLFEGFDGLLKGPLSAHWQTLLKLVGLCEATAEELAAVNGTEQDKVSFRSSGQASDHEAAVYTELAEWLRMFAGQLERAIAELPSNVNRELLNPLVQNFKASAESKGKVVG</sequence>
<comment type="caution">
    <text evidence="1">The sequence shown here is derived from an EMBL/GenBank/DDBJ whole genome shotgun (WGS) entry which is preliminary data.</text>
</comment>
<evidence type="ECO:0000313" key="1">
    <source>
        <dbReference type="EMBL" id="MEJ8304629.1"/>
    </source>
</evidence>
<dbReference type="EMBL" id="JBBKAR010000033">
    <property type="protein sequence ID" value="MEJ8304629.1"/>
    <property type="molecule type" value="Genomic_DNA"/>
</dbReference>
<accession>A0ACC6PDR2</accession>
<proteinExistence type="predicted"/>
<organism evidence="1 2">
    <name type="scientific">Saccharibacillus sacchari</name>
    <dbReference type="NCBI Taxonomy" id="456493"/>
    <lineage>
        <taxon>Bacteria</taxon>
        <taxon>Bacillati</taxon>
        <taxon>Bacillota</taxon>
        <taxon>Bacilli</taxon>
        <taxon>Bacillales</taxon>
        <taxon>Paenibacillaceae</taxon>
        <taxon>Saccharibacillus</taxon>
    </lineage>
</organism>
<keyword evidence="2" id="KW-1185">Reference proteome</keyword>
<name>A0ACC6PDR2_9BACL</name>
<dbReference type="Proteomes" id="UP001380953">
    <property type="component" value="Unassembled WGS sequence"/>
</dbReference>
<gene>
    <name evidence="1" type="ORF">WKI47_12045</name>
</gene>